<feature type="compositionally biased region" description="Low complexity" evidence="1">
    <location>
        <begin position="542"/>
        <end position="551"/>
    </location>
</feature>
<comment type="caution">
    <text evidence="2">The sequence shown here is derived from an EMBL/GenBank/DDBJ whole genome shotgun (WGS) entry which is preliminary data.</text>
</comment>
<evidence type="ECO:0000256" key="1">
    <source>
        <dbReference type="SAM" id="MobiDB-lite"/>
    </source>
</evidence>
<feature type="compositionally biased region" description="Polar residues" evidence="1">
    <location>
        <begin position="530"/>
        <end position="541"/>
    </location>
</feature>
<dbReference type="PANTHER" id="PTHR22794">
    <property type="entry name" value="THAP DOMAIN PROTEIN 11"/>
    <property type="match status" value="1"/>
</dbReference>
<feature type="compositionally biased region" description="Polar residues" evidence="1">
    <location>
        <begin position="21"/>
        <end position="35"/>
    </location>
</feature>
<dbReference type="GO" id="GO:0031931">
    <property type="term" value="C:TORC1 complex"/>
    <property type="evidence" value="ECO:0007669"/>
    <property type="project" value="InterPro"/>
</dbReference>
<protein>
    <recommendedName>
        <fullName evidence="4">Target of rapamycin complex 1 subunit TCO89</fullName>
    </recommendedName>
</protein>
<dbReference type="PANTHER" id="PTHR22794:SF2">
    <property type="entry name" value="THAP DOMAIN-CONTAINING PROTEIN 11"/>
    <property type="match status" value="1"/>
</dbReference>
<feature type="compositionally biased region" description="Polar residues" evidence="1">
    <location>
        <begin position="168"/>
        <end position="177"/>
    </location>
</feature>
<accession>A0A1Q3AIH0</accession>
<organism evidence="2 3">
    <name type="scientific">Zygosaccharomyces rouxii</name>
    <dbReference type="NCBI Taxonomy" id="4956"/>
    <lineage>
        <taxon>Eukaryota</taxon>
        <taxon>Fungi</taxon>
        <taxon>Dikarya</taxon>
        <taxon>Ascomycota</taxon>
        <taxon>Saccharomycotina</taxon>
        <taxon>Saccharomycetes</taxon>
        <taxon>Saccharomycetales</taxon>
        <taxon>Saccharomycetaceae</taxon>
        <taxon>Zygosaccharomyces</taxon>
    </lineage>
</organism>
<evidence type="ECO:0000313" key="3">
    <source>
        <dbReference type="Proteomes" id="UP000187013"/>
    </source>
</evidence>
<dbReference type="Pfam" id="PF10452">
    <property type="entry name" value="TCO89"/>
    <property type="match status" value="1"/>
</dbReference>
<feature type="compositionally biased region" description="Polar residues" evidence="1">
    <location>
        <begin position="90"/>
        <end position="116"/>
    </location>
</feature>
<proteinExistence type="predicted"/>
<gene>
    <name evidence="2" type="ORF">ZYGR_0AV01430</name>
</gene>
<dbReference type="GO" id="GO:0031929">
    <property type="term" value="P:TOR signaling"/>
    <property type="evidence" value="ECO:0007669"/>
    <property type="project" value="InterPro"/>
</dbReference>
<sequence>MGHKNKTRSDLDSLAAQSSSKGLQNMASNSASGHTTRPFRQFSTKSRAKSTASFKGLHRIIPHDSGSDADSHHSGESFFRKRAISGLNMTALTRVKSNPSQMPGSRPSSVNSSTCYSVGGVSTGLKPSTSKPTHSVVGLHSGDEDIDNDTTTDEEVEYFSDEDENENGKSQKSSLTTEHMPKENSINRVRRTSEETKMLSRSFNELTLPYERPENELPHLVNQPSYKAPSSLINPQQEQLLSNNYTKINDASNGNNNENNNENNVKPELNEVIKQESDETAHDKILHDDGDDRIDNNNLYAAAADASMEAGAHSLKRQGKNFQEPQENTLPLMEEEESPHGNNNYISQRRNSDHEQYIPSMILSQSTGVERRFDQPASIQNSLANNYQVMPPLEEAQNGAIKEYNMGFNKENQIIDSHTFQNVSRDQLLQQQQEQQQREQHQHRQQEQEQQEQEQEQERKQQQQLQQQEQEQEQEREQQQRQQQPPPPLQRQSHFHHFLQPQQQQHSQLPPQQYQQPQQNYFPQQRQKQGINANSNTQHTFSTSISSLTSSLQKMAPENSYSTSRKSHLLRKKPSQISFLGSSFRGSNADVPSSFLHRESPPASSDINNFAQFLKSDSIDGESRTQRKLWLQRENSILDLSSQHESSDSIFMASNIEVKREFERISHEYTNVRRFSNPIEEALARVDSEQKKMGIKSPNNKDRETIDSLIPRPVNAGKEIGEVLPKSQSTNLHRVLQSIWREESALFNKETNPINRNKSPISGHVSNTSRTSLKNVMNPGSALQHQRIINSLQPTTRAVNRRMENALHHQQRL</sequence>
<feature type="compositionally biased region" description="Basic and acidic residues" evidence="1">
    <location>
        <begin position="61"/>
        <end position="77"/>
    </location>
</feature>
<feature type="compositionally biased region" description="Basic and acidic residues" evidence="1">
    <location>
        <begin position="436"/>
        <end position="447"/>
    </location>
</feature>
<feature type="compositionally biased region" description="Acidic residues" evidence="1">
    <location>
        <begin position="144"/>
        <end position="165"/>
    </location>
</feature>
<reference evidence="2 3" key="1">
    <citation type="submission" date="2016-08" db="EMBL/GenBank/DDBJ databases">
        <title>Draft genome sequence of allopolyploid Zygosaccharomyces rouxii.</title>
        <authorList>
            <person name="Watanabe J."/>
            <person name="Uehara K."/>
            <person name="Mogi Y."/>
            <person name="Tsukioka Y."/>
        </authorList>
    </citation>
    <scope>NUCLEOTIDE SEQUENCE [LARGE SCALE GENOMIC DNA]</scope>
    <source>
        <strain evidence="2 3">NBRC 110957</strain>
    </source>
</reference>
<dbReference type="OrthoDB" id="5430106at2759"/>
<dbReference type="AlphaFoldDB" id="A0A1Q3AIH0"/>
<name>A0A1Q3AIH0_ZYGRO</name>
<dbReference type="InterPro" id="IPR018857">
    <property type="entry name" value="TORC1_cplx_su_TCO89"/>
</dbReference>
<feature type="region of interest" description="Disordered" evidence="1">
    <location>
        <begin position="1"/>
        <end position="77"/>
    </location>
</feature>
<dbReference type="Proteomes" id="UP000187013">
    <property type="component" value="Unassembled WGS sequence"/>
</dbReference>
<feature type="region of interest" description="Disordered" evidence="1">
    <location>
        <begin position="90"/>
        <end position="197"/>
    </location>
</feature>
<feature type="compositionally biased region" description="Low complexity" evidence="1">
    <location>
        <begin position="500"/>
        <end position="529"/>
    </location>
</feature>
<evidence type="ECO:0008006" key="4">
    <source>
        <dbReference type="Google" id="ProtNLM"/>
    </source>
</evidence>
<evidence type="ECO:0000313" key="2">
    <source>
        <dbReference type="EMBL" id="GAV55511.1"/>
    </source>
</evidence>
<feature type="region of interest" description="Disordered" evidence="1">
    <location>
        <begin position="426"/>
        <end position="551"/>
    </location>
</feature>
<feature type="compositionally biased region" description="Polar residues" evidence="1">
    <location>
        <begin position="41"/>
        <end position="53"/>
    </location>
</feature>
<dbReference type="EMBL" id="BDGX01000048">
    <property type="protein sequence ID" value="GAV55511.1"/>
    <property type="molecule type" value="Genomic_DNA"/>
</dbReference>
<dbReference type="GO" id="GO:0000329">
    <property type="term" value="C:fungal-type vacuole membrane"/>
    <property type="evidence" value="ECO:0007669"/>
    <property type="project" value="TreeGrafter"/>
</dbReference>